<organism evidence="4 5">
    <name type="scientific">Flavobacterium faecale</name>
    <dbReference type="NCBI Taxonomy" id="1355330"/>
    <lineage>
        <taxon>Bacteria</taxon>
        <taxon>Pseudomonadati</taxon>
        <taxon>Bacteroidota</taxon>
        <taxon>Flavobacteriia</taxon>
        <taxon>Flavobacteriales</taxon>
        <taxon>Flavobacteriaceae</taxon>
        <taxon>Flavobacterium</taxon>
    </lineage>
</organism>
<dbReference type="Proteomes" id="UP000244527">
    <property type="component" value="Chromosome"/>
</dbReference>
<evidence type="ECO:0000256" key="2">
    <source>
        <dbReference type="PROSITE-ProRule" id="PRU00335"/>
    </source>
</evidence>
<dbReference type="InterPro" id="IPR001647">
    <property type="entry name" value="HTH_TetR"/>
</dbReference>
<name>A0A2S1LEC7_9FLAO</name>
<reference evidence="4 5" key="1">
    <citation type="submission" date="2017-04" db="EMBL/GenBank/DDBJ databases">
        <title>Compelte genome sequence of WV33.</title>
        <authorList>
            <person name="Lee P.C."/>
        </authorList>
    </citation>
    <scope>NUCLEOTIDE SEQUENCE [LARGE SCALE GENOMIC DNA]</scope>
    <source>
        <strain evidence="4 5">WV33</strain>
    </source>
</reference>
<dbReference type="SUPFAM" id="SSF48498">
    <property type="entry name" value="Tetracyclin repressor-like, C-terminal domain"/>
    <property type="match status" value="1"/>
</dbReference>
<dbReference type="GO" id="GO:0003677">
    <property type="term" value="F:DNA binding"/>
    <property type="evidence" value="ECO:0007669"/>
    <property type="project" value="UniProtKB-UniRule"/>
</dbReference>
<dbReference type="InterPro" id="IPR023772">
    <property type="entry name" value="DNA-bd_HTH_TetR-type_CS"/>
</dbReference>
<dbReference type="PROSITE" id="PS01081">
    <property type="entry name" value="HTH_TETR_1"/>
    <property type="match status" value="1"/>
</dbReference>
<evidence type="ECO:0000313" key="5">
    <source>
        <dbReference type="Proteomes" id="UP000244527"/>
    </source>
</evidence>
<dbReference type="AlphaFoldDB" id="A0A2S1LEC7"/>
<dbReference type="OrthoDB" id="9789566at2"/>
<dbReference type="SUPFAM" id="SSF46689">
    <property type="entry name" value="Homeodomain-like"/>
    <property type="match status" value="1"/>
</dbReference>
<dbReference type="KEGG" id="ffa:FFWV33_11475"/>
<dbReference type="PANTHER" id="PTHR30328">
    <property type="entry name" value="TRANSCRIPTIONAL REPRESSOR"/>
    <property type="match status" value="1"/>
</dbReference>
<evidence type="ECO:0000256" key="1">
    <source>
        <dbReference type="ARBA" id="ARBA00023125"/>
    </source>
</evidence>
<dbReference type="Gene3D" id="1.10.10.60">
    <property type="entry name" value="Homeodomain-like"/>
    <property type="match status" value="1"/>
</dbReference>
<feature type="DNA-binding region" description="H-T-H motif" evidence="2">
    <location>
        <begin position="31"/>
        <end position="50"/>
    </location>
</feature>
<dbReference type="InterPro" id="IPR036271">
    <property type="entry name" value="Tet_transcr_reg_TetR-rel_C_sf"/>
</dbReference>
<dbReference type="PROSITE" id="PS50977">
    <property type="entry name" value="HTH_TETR_2"/>
    <property type="match status" value="1"/>
</dbReference>
<dbReference type="PANTHER" id="PTHR30328:SF54">
    <property type="entry name" value="HTH-TYPE TRANSCRIPTIONAL REPRESSOR SCO4008"/>
    <property type="match status" value="1"/>
</dbReference>
<gene>
    <name evidence="4" type="ORF">FFWV33_11475</name>
</gene>
<dbReference type="InterPro" id="IPR041474">
    <property type="entry name" value="NicS_C"/>
</dbReference>
<dbReference type="PRINTS" id="PR00455">
    <property type="entry name" value="HTHTETR"/>
</dbReference>
<dbReference type="InterPro" id="IPR009057">
    <property type="entry name" value="Homeodomain-like_sf"/>
</dbReference>
<dbReference type="EMBL" id="CP020918">
    <property type="protein sequence ID" value="AWG22087.1"/>
    <property type="molecule type" value="Genomic_DNA"/>
</dbReference>
<dbReference type="Pfam" id="PF00440">
    <property type="entry name" value="TetR_N"/>
    <property type="match status" value="1"/>
</dbReference>
<feature type="domain" description="HTH tetR-type" evidence="3">
    <location>
        <begin position="8"/>
        <end position="68"/>
    </location>
</feature>
<dbReference type="Pfam" id="PF17938">
    <property type="entry name" value="TetR_C_29"/>
    <property type="match status" value="1"/>
</dbReference>
<sequence>MNLNTDFNEKQIEILLVAESLFADNGFEGTSIRTIAKEAKINIAMVSYYFGSKEKLLQALASYRLKDLRFEIENLATEDLDPREKMKRLISLYINRFNCNKGIYRILHFELAGGKSNIKLEILDDIRLKNFNALKRIIEEGQAKSIFKKDVTIELITPTILGTFFHVYMNKIYFQNLLQLEKESDFEHYIENTLTAHIHQTIKGLLNYEN</sequence>
<protein>
    <submittedName>
        <fullName evidence="4">TetR family transcriptional regulator</fullName>
    </submittedName>
</protein>
<proteinExistence type="predicted"/>
<dbReference type="Gene3D" id="1.10.357.10">
    <property type="entry name" value="Tetracycline Repressor, domain 2"/>
    <property type="match status" value="1"/>
</dbReference>
<accession>A0A2S1LEC7</accession>
<keyword evidence="1 2" id="KW-0238">DNA-binding</keyword>
<evidence type="ECO:0000259" key="3">
    <source>
        <dbReference type="PROSITE" id="PS50977"/>
    </source>
</evidence>
<dbReference type="RefSeq" id="WP_108741019.1">
    <property type="nucleotide sequence ID" value="NZ_CP020918.1"/>
</dbReference>
<evidence type="ECO:0000313" key="4">
    <source>
        <dbReference type="EMBL" id="AWG22087.1"/>
    </source>
</evidence>
<dbReference type="InterPro" id="IPR050109">
    <property type="entry name" value="HTH-type_TetR-like_transc_reg"/>
</dbReference>
<keyword evidence="5" id="KW-1185">Reference proteome</keyword>